<dbReference type="Proteomes" id="UP000799537">
    <property type="component" value="Unassembled WGS sequence"/>
</dbReference>
<organism evidence="2 3">
    <name type="scientific">Zasmidium cellare ATCC 36951</name>
    <dbReference type="NCBI Taxonomy" id="1080233"/>
    <lineage>
        <taxon>Eukaryota</taxon>
        <taxon>Fungi</taxon>
        <taxon>Dikarya</taxon>
        <taxon>Ascomycota</taxon>
        <taxon>Pezizomycotina</taxon>
        <taxon>Dothideomycetes</taxon>
        <taxon>Dothideomycetidae</taxon>
        <taxon>Mycosphaerellales</taxon>
        <taxon>Mycosphaerellaceae</taxon>
        <taxon>Zasmidium</taxon>
    </lineage>
</organism>
<reference evidence="2" key="1">
    <citation type="journal article" date="2020" name="Stud. Mycol.">
        <title>101 Dothideomycetes genomes: a test case for predicting lifestyles and emergence of pathogens.</title>
        <authorList>
            <person name="Haridas S."/>
            <person name="Albert R."/>
            <person name="Binder M."/>
            <person name="Bloem J."/>
            <person name="Labutti K."/>
            <person name="Salamov A."/>
            <person name="Andreopoulos B."/>
            <person name="Baker S."/>
            <person name="Barry K."/>
            <person name="Bills G."/>
            <person name="Bluhm B."/>
            <person name="Cannon C."/>
            <person name="Castanera R."/>
            <person name="Culley D."/>
            <person name="Daum C."/>
            <person name="Ezra D."/>
            <person name="Gonzalez J."/>
            <person name="Henrissat B."/>
            <person name="Kuo A."/>
            <person name="Liang C."/>
            <person name="Lipzen A."/>
            <person name="Lutzoni F."/>
            <person name="Magnuson J."/>
            <person name="Mondo S."/>
            <person name="Nolan M."/>
            <person name="Ohm R."/>
            <person name="Pangilinan J."/>
            <person name="Park H.-J."/>
            <person name="Ramirez L."/>
            <person name="Alfaro M."/>
            <person name="Sun H."/>
            <person name="Tritt A."/>
            <person name="Yoshinaga Y."/>
            <person name="Zwiers L.-H."/>
            <person name="Turgeon B."/>
            <person name="Goodwin S."/>
            <person name="Spatafora J."/>
            <person name="Crous P."/>
            <person name="Grigoriev I."/>
        </authorList>
    </citation>
    <scope>NUCLEOTIDE SEQUENCE</scope>
    <source>
        <strain evidence="2">ATCC 36951</strain>
    </source>
</reference>
<evidence type="ECO:0000313" key="2">
    <source>
        <dbReference type="EMBL" id="KAF2168483.1"/>
    </source>
</evidence>
<keyword evidence="3" id="KW-1185">Reference proteome</keyword>
<accession>A0A6A6CP94</accession>
<evidence type="ECO:0000256" key="1">
    <source>
        <dbReference type="SAM" id="MobiDB-lite"/>
    </source>
</evidence>
<gene>
    <name evidence="2" type="ORF">M409DRAFT_53152</name>
</gene>
<name>A0A6A6CP94_ZASCE</name>
<feature type="region of interest" description="Disordered" evidence="1">
    <location>
        <begin position="61"/>
        <end position="107"/>
    </location>
</feature>
<protein>
    <submittedName>
        <fullName evidence="2">Uncharacterized protein</fullName>
    </submittedName>
</protein>
<evidence type="ECO:0000313" key="3">
    <source>
        <dbReference type="Proteomes" id="UP000799537"/>
    </source>
</evidence>
<feature type="compositionally biased region" description="Acidic residues" evidence="1">
    <location>
        <begin position="92"/>
        <end position="107"/>
    </location>
</feature>
<proteinExistence type="predicted"/>
<dbReference type="EMBL" id="ML993590">
    <property type="protein sequence ID" value="KAF2168483.1"/>
    <property type="molecule type" value="Genomic_DNA"/>
</dbReference>
<dbReference type="GeneID" id="54565557"/>
<dbReference type="RefSeq" id="XP_033669372.1">
    <property type="nucleotide sequence ID" value="XM_033812285.1"/>
</dbReference>
<sequence length="107" mass="11776">MGAGWDAAMDQKLLVVALHVKSLDAKDICGGWTSVFTSENLPAPIYWAVYKRLLRLKKSTGGLERSSKVHKAKPSRKGAKKAAKPKRKSQDEESNATETDSEFQADD</sequence>
<dbReference type="AlphaFoldDB" id="A0A6A6CP94"/>
<feature type="compositionally biased region" description="Basic residues" evidence="1">
    <location>
        <begin position="68"/>
        <end position="87"/>
    </location>
</feature>